<protein>
    <recommendedName>
        <fullName evidence="6">VAN3-binding protein</fullName>
    </recommendedName>
</protein>
<feature type="domain" description="Pleckstrin-like plant" evidence="3">
    <location>
        <begin position="334"/>
        <end position="432"/>
    </location>
</feature>
<dbReference type="Proteomes" id="UP000886520">
    <property type="component" value="Chromosome 2"/>
</dbReference>
<accession>A0A9D4V9Z9</accession>
<dbReference type="PANTHER" id="PTHR31351">
    <property type="entry name" value="EXPRESSED PROTEIN"/>
    <property type="match status" value="1"/>
</dbReference>
<evidence type="ECO:0000259" key="3">
    <source>
        <dbReference type="Pfam" id="PF08458"/>
    </source>
</evidence>
<evidence type="ECO:0000313" key="4">
    <source>
        <dbReference type="EMBL" id="KAI5082234.1"/>
    </source>
</evidence>
<evidence type="ECO:0000259" key="2">
    <source>
        <dbReference type="Pfam" id="PF05703"/>
    </source>
</evidence>
<dbReference type="InterPro" id="IPR040269">
    <property type="entry name" value="VAB"/>
</dbReference>
<keyword evidence="1" id="KW-0732">Signal</keyword>
<feature type="domain" description="VAN3-binding protein-like auxin canalisation" evidence="2">
    <location>
        <begin position="92"/>
        <end position="278"/>
    </location>
</feature>
<dbReference type="InterPro" id="IPR013666">
    <property type="entry name" value="PH_pln"/>
</dbReference>
<feature type="signal peptide" evidence="1">
    <location>
        <begin position="1"/>
        <end position="23"/>
    </location>
</feature>
<evidence type="ECO:0008006" key="6">
    <source>
        <dbReference type="Google" id="ProtNLM"/>
    </source>
</evidence>
<evidence type="ECO:0000256" key="1">
    <source>
        <dbReference type="SAM" id="SignalP"/>
    </source>
</evidence>
<gene>
    <name evidence="4" type="ORF">GOP47_0001977</name>
</gene>
<proteinExistence type="predicted"/>
<dbReference type="InterPro" id="IPR008546">
    <property type="entry name" value="VAN3-bd-like_auxin_canal"/>
</dbReference>
<reference evidence="4" key="1">
    <citation type="submission" date="2021-01" db="EMBL/GenBank/DDBJ databases">
        <title>Adiantum capillus-veneris genome.</title>
        <authorList>
            <person name="Fang Y."/>
            <person name="Liao Q."/>
        </authorList>
    </citation>
    <scope>NUCLEOTIDE SEQUENCE</scope>
    <source>
        <strain evidence="4">H3</strain>
        <tissue evidence="4">Leaf</tissue>
    </source>
</reference>
<sequence>MIAYRFYLQFYFVFLIFPYKAHIGPSADEGLHLNSWYLLFGSRSSNLHLSSSNQHLIGFFSWDSMQEISTSLQKMPHTENGSSLVCWHLPHSSSDQSSLSFKKSNGFSCSKDRGDSCQSTSNRLEKMKNWLWMKHQHQFSLHSLGCLNVNWVDRSLQHWKSLITDPFRKWLKCRRKQKLYMHSKHVQAALSVTSVSAALAIVAAATAVSTIDKQDSRTGIAVASAAALVAAHCAEFAKHMGADQQSVLASVSAGQSVKHPTDVLELTTSAAASLRAARNALKGSEGTCFETSMTQSNRQMSPFSASSLSSSGSHAECQFYSEMLARGAYFFVRVMADKVHQRFVSVCLNDNKQVILKLTSRCLAGAVYKVEKSVIFQILPKLPSWRGRSLLCNGVDSSYFGLLTSQGTIEFECLSKYDHRIWTQGIFTLLSAIQGDCPINFIM</sequence>
<dbReference type="Pfam" id="PF05703">
    <property type="entry name" value="Auxin_canalis"/>
    <property type="match status" value="1"/>
</dbReference>
<feature type="chain" id="PRO_5039656823" description="VAN3-binding protein" evidence="1">
    <location>
        <begin position="24"/>
        <end position="443"/>
    </location>
</feature>
<dbReference type="AlphaFoldDB" id="A0A9D4V9Z9"/>
<dbReference type="OrthoDB" id="1926216at2759"/>
<organism evidence="4 5">
    <name type="scientific">Adiantum capillus-veneris</name>
    <name type="common">Maidenhair fern</name>
    <dbReference type="NCBI Taxonomy" id="13818"/>
    <lineage>
        <taxon>Eukaryota</taxon>
        <taxon>Viridiplantae</taxon>
        <taxon>Streptophyta</taxon>
        <taxon>Embryophyta</taxon>
        <taxon>Tracheophyta</taxon>
        <taxon>Polypodiopsida</taxon>
        <taxon>Polypodiidae</taxon>
        <taxon>Polypodiales</taxon>
        <taxon>Pteridineae</taxon>
        <taxon>Pteridaceae</taxon>
        <taxon>Vittarioideae</taxon>
        <taxon>Adiantum</taxon>
    </lineage>
</organism>
<dbReference type="PANTHER" id="PTHR31351:SF25">
    <property type="entry name" value="AUXIN CANALIZATION PROTEIN (DUF828)"/>
    <property type="match status" value="1"/>
</dbReference>
<dbReference type="EMBL" id="JABFUD020000003">
    <property type="protein sequence ID" value="KAI5082234.1"/>
    <property type="molecule type" value="Genomic_DNA"/>
</dbReference>
<dbReference type="Pfam" id="PF08458">
    <property type="entry name" value="PH_2"/>
    <property type="match status" value="1"/>
</dbReference>
<name>A0A9D4V9Z9_ADICA</name>
<keyword evidence="5" id="KW-1185">Reference proteome</keyword>
<comment type="caution">
    <text evidence="4">The sequence shown here is derived from an EMBL/GenBank/DDBJ whole genome shotgun (WGS) entry which is preliminary data.</text>
</comment>
<evidence type="ECO:0000313" key="5">
    <source>
        <dbReference type="Proteomes" id="UP000886520"/>
    </source>
</evidence>